<reference evidence="1" key="1">
    <citation type="submission" date="2009-03" db="EMBL/GenBank/DDBJ databases">
        <title>Oryza sativa nipponbare(GA3) genomic DNA, chromosome 5, PAC clone:P0587F01, partial.</title>
        <authorList>
            <person name="Matsumoto T."/>
            <person name="Wu J."/>
            <person name="Kanamori H."/>
        </authorList>
    </citation>
    <scope>NUCLEOTIDE SEQUENCE</scope>
</reference>
<proteinExistence type="predicted"/>
<organism evidence="1">
    <name type="scientific">Oryza sativa subsp. japonica</name>
    <name type="common">Rice</name>
    <dbReference type="NCBI Taxonomy" id="39947"/>
    <lineage>
        <taxon>Eukaryota</taxon>
        <taxon>Viridiplantae</taxon>
        <taxon>Streptophyta</taxon>
        <taxon>Embryophyta</taxon>
        <taxon>Tracheophyta</taxon>
        <taxon>Spermatophyta</taxon>
        <taxon>Magnoliopsida</taxon>
        <taxon>Liliopsida</taxon>
        <taxon>Poales</taxon>
        <taxon>Poaceae</taxon>
        <taxon>BOP clade</taxon>
        <taxon>Oryzoideae</taxon>
        <taxon>Oryzeae</taxon>
        <taxon>Oryzinae</taxon>
        <taxon>Oryza</taxon>
        <taxon>Oryza sativa</taxon>
    </lineage>
</organism>
<dbReference type="EMBL" id="AP011109">
    <property type="protein sequence ID" value="BAH47698.1"/>
    <property type="molecule type" value="Genomic_DNA"/>
</dbReference>
<sequence>MHDLCTVERFGDGGELRVNGDDSMPSKNCHTAPPAGVHEVFRRGQRGDVYGAVAQLGLLRFDVDEDDVPMAASSACSRALSARSAFPCAHCTIEG</sequence>
<name>C1AR02_ORYSJ</name>
<evidence type="ECO:0000313" key="1">
    <source>
        <dbReference type="EMBL" id="BAH47698.1"/>
    </source>
</evidence>
<accession>C1AR02</accession>
<gene>
    <name evidence="1" type="primary">P0587F01.3</name>
</gene>
<protein>
    <submittedName>
        <fullName evidence="1">Uncharacterized protein P0587F01.3</fullName>
    </submittedName>
</protein>
<dbReference type="AlphaFoldDB" id="C1AR02"/>